<feature type="compositionally biased region" description="Basic and acidic residues" evidence="1">
    <location>
        <begin position="162"/>
        <end position="179"/>
    </location>
</feature>
<reference evidence="3" key="1">
    <citation type="submission" date="2022-10" db="EMBL/GenBank/DDBJ databases">
        <title>Tapping the CABI collections for fungal endophytes: first genome assemblies for Collariella, Neodidymelliopsis, Ascochyta clinopodiicola, Didymella pomorum, Didymosphaeria variabile, Neocosmospora piperis and Neocucurbitaria cava.</title>
        <authorList>
            <person name="Hill R."/>
        </authorList>
    </citation>
    <scope>NUCLEOTIDE SEQUENCE</scope>
    <source>
        <strain evidence="3">IMI 356814</strain>
    </source>
</reference>
<evidence type="ECO:0000313" key="4">
    <source>
        <dbReference type="Proteomes" id="UP001140560"/>
    </source>
</evidence>
<protein>
    <recommendedName>
        <fullName evidence="2">DUF6604 domain-containing protein</fullName>
    </recommendedName>
</protein>
<dbReference type="InterPro" id="IPR046539">
    <property type="entry name" value="DUF6604"/>
</dbReference>
<dbReference type="EMBL" id="JAPEUY010000008">
    <property type="protein sequence ID" value="KAJ4370545.1"/>
    <property type="molecule type" value="Genomic_DNA"/>
</dbReference>
<name>A0A9W9CMT7_9PLEO</name>
<feature type="region of interest" description="Disordered" evidence="1">
    <location>
        <begin position="154"/>
        <end position="192"/>
    </location>
</feature>
<dbReference type="Pfam" id="PF20253">
    <property type="entry name" value="DUF6604"/>
    <property type="match status" value="1"/>
</dbReference>
<sequence length="832" mass="95640">MDLYARNELPETVKRYKAYTAQFQEWLILTAVQRNVERASQIWERAKQPKGKKTPNISIEQQARLVDDIAKTRGPLADTSGLRDLSDAIRSRKEITQYYAAIKSSDTGHTHFNGALERCRAILKGMLPSLYETQDVEDESSNFIVTALYNAGDDDDEVDAEGAEKTAEPEDRPDIDNSKKGSSRIPKTRSNNDPLTAEEYELQREYRVLVFLYELKRIRGIVCDMWTLYNKGEINTITAALVADLAQSHVQQNVVALVEELSLRPGGLAELVLKLYWKMLGDTSSEPGEGTTPQFSKDTLRHLFCIDGISSLNFYLRTADTKVEEDQLKTSQRPYQAVLRFFEAIRNRKVKLPIWDKFTEDMLLHGRESKDWLYFGWQIVVDVQKIVCVHSPILLSDITEQSLDTFKMMRDHVDYEDAMWKSGEKPDYLSSEEFKFSDVFLNPLESLLGWIQQLTSDEVPAADQKLPMHEFVRVHTTLAGLSMWHFNKVYQGTSIRKVQWFVTCLAHLYNAARQVGDLNIDWPDLHFIVQMHGTQRLFLGDPPTDSKDFLHRFWLATCTSSRFMASDHRNKGRYAPRTARETHHKRALMPHFPLEETIRSYYGPNPRDDRWMKRHAVFNYLHQRKEPPAAHVDGAEPPEDDAKVEELRDTFTRMAAKISPSSSSTSSPKKDRKGAPPRVPVPDFSAIDDTYADLFSRMKTELKSHQLHTNFDYLSFYRRAYTLIMYIRENVLLDGTMQIARSGEINQNPNPSNITLLTGLFRGLKANPKDRKKVGDDGDDGNTVAWEQLRRIGEVMEGLIEEEGGVELERAKLRTRCDWEGLKASYAKEEEE</sequence>
<feature type="region of interest" description="Disordered" evidence="1">
    <location>
        <begin position="653"/>
        <end position="682"/>
    </location>
</feature>
<evidence type="ECO:0000259" key="2">
    <source>
        <dbReference type="Pfam" id="PF20253"/>
    </source>
</evidence>
<feature type="domain" description="DUF6604" evidence="2">
    <location>
        <begin position="14"/>
        <end position="253"/>
    </location>
</feature>
<evidence type="ECO:0000256" key="1">
    <source>
        <dbReference type="SAM" id="MobiDB-lite"/>
    </source>
</evidence>
<dbReference type="PANTHER" id="PTHR38795:SF1">
    <property type="entry name" value="DUF6604 DOMAIN-CONTAINING PROTEIN"/>
    <property type="match status" value="1"/>
</dbReference>
<dbReference type="OrthoDB" id="5238236at2759"/>
<dbReference type="AlphaFoldDB" id="A0A9W9CMT7"/>
<gene>
    <name evidence="3" type="ORF">N0V83_005066</name>
</gene>
<dbReference type="PANTHER" id="PTHR38795">
    <property type="entry name" value="DUF6604 DOMAIN-CONTAINING PROTEIN"/>
    <property type="match status" value="1"/>
</dbReference>
<proteinExistence type="predicted"/>
<keyword evidence="4" id="KW-1185">Reference proteome</keyword>
<comment type="caution">
    <text evidence="3">The sequence shown here is derived from an EMBL/GenBank/DDBJ whole genome shotgun (WGS) entry which is preliminary data.</text>
</comment>
<evidence type="ECO:0000313" key="3">
    <source>
        <dbReference type="EMBL" id="KAJ4370545.1"/>
    </source>
</evidence>
<dbReference type="Proteomes" id="UP001140560">
    <property type="component" value="Unassembled WGS sequence"/>
</dbReference>
<organism evidence="3 4">
    <name type="scientific">Neocucurbitaria cava</name>
    <dbReference type="NCBI Taxonomy" id="798079"/>
    <lineage>
        <taxon>Eukaryota</taxon>
        <taxon>Fungi</taxon>
        <taxon>Dikarya</taxon>
        <taxon>Ascomycota</taxon>
        <taxon>Pezizomycotina</taxon>
        <taxon>Dothideomycetes</taxon>
        <taxon>Pleosporomycetidae</taxon>
        <taxon>Pleosporales</taxon>
        <taxon>Pleosporineae</taxon>
        <taxon>Cucurbitariaceae</taxon>
        <taxon>Neocucurbitaria</taxon>
    </lineage>
</organism>
<accession>A0A9W9CMT7</accession>